<evidence type="ECO:0000256" key="1">
    <source>
        <dbReference type="SAM" id="MobiDB-lite"/>
    </source>
</evidence>
<organism evidence="2 3">
    <name type="scientific">Oedothorax gibbosus</name>
    <dbReference type="NCBI Taxonomy" id="931172"/>
    <lineage>
        <taxon>Eukaryota</taxon>
        <taxon>Metazoa</taxon>
        <taxon>Ecdysozoa</taxon>
        <taxon>Arthropoda</taxon>
        <taxon>Chelicerata</taxon>
        <taxon>Arachnida</taxon>
        <taxon>Araneae</taxon>
        <taxon>Araneomorphae</taxon>
        <taxon>Entelegynae</taxon>
        <taxon>Araneoidea</taxon>
        <taxon>Linyphiidae</taxon>
        <taxon>Erigoninae</taxon>
        <taxon>Oedothorax</taxon>
    </lineage>
</organism>
<accession>A0AAV6U4N5</accession>
<evidence type="ECO:0000313" key="2">
    <source>
        <dbReference type="EMBL" id="KAG8179014.1"/>
    </source>
</evidence>
<sequence length="108" mass="12183">MDCESEGVSKKSKGGGDSIWSRRNYSIHSEKYHTKLISCFSSKHIFSILSNLYFSNLRDTMPNLATPALFLRSPQSIIPLSQSLTSSHLAHPRLSVYAKRRALRLVQS</sequence>
<protein>
    <submittedName>
        <fullName evidence="2">Uncharacterized protein</fullName>
    </submittedName>
</protein>
<feature type="region of interest" description="Disordered" evidence="1">
    <location>
        <begin position="1"/>
        <end position="21"/>
    </location>
</feature>
<keyword evidence="3" id="KW-1185">Reference proteome</keyword>
<proteinExistence type="predicted"/>
<dbReference type="AlphaFoldDB" id="A0AAV6U4N5"/>
<evidence type="ECO:0000313" key="3">
    <source>
        <dbReference type="Proteomes" id="UP000827092"/>
    </source>
</evidence>
<reference evidence="2 3" key="1">
    <citation type="journal article" date="2022" name="Nat. Ecol. Evol.">
        <title>A masculinizing supergene underlies an exaggerated male reproductive morph in a spider.</title>
        <authorList>
            <person name="Hendrickx F."/>
            <person name="De Corte Z."/>
            <person name="Sonet G."/>
            <person name="Van Belleghem S.M."/>
            <person name="Kostlbacher S."/>
            <person name="Vangestel C."/>
        </authorList>
    </citation>
    <scope>NUCLEOTIDE SEQUENCE [LARGE SCALE GENOMIC DNA]</scope>
    <source>
        <strain evidence="2">W744_W776</strain>
    </source>
</reference>
<dbReference type="EMBL" id="JAFNEN010000654">
    <property type="protein sequence ID" value="KAG8179014.1"/>
    <property type="molecule type" value="Genomic_DNA"/>
</dbReference>
<name>A0AAV6U4N5_9ARAC</name>
<comment type="caution">
    <text evidence="2">The sequence shown here is derived from an EMBL/GenBank/DDBJ whole genome shotgun (WGS) entry which is preliminary data.</text>
</comment>
<dbReference type="Proteomes" id="UP000827092">
    <property type="component" value="Unassembled WGS sequence"/>
</dbReference>
<gene>
    <name evidence="2" type="ORF">JTE90_014015</name>
</gene>